<organism evidence="11 12">
    <name type="scientific">Cryomyces minteri</name>
    <dbReference type="NCBI Taxonomy" id="331657"/>
    <lineage>
        <taxon>Eukaryota</taxon>
        <taxon>Fungi</taxon>
        <taxon>Dikarya</taxon>
        <taxon>Ascomycota</taxon>
        <taxon>Pezizomycotina</taxon>
        <taxon>Dothideomycetes</taxon>
        <taxon>Dothideomycetes incertae sedis</taxon>
        <taxon>Cryomyces</taxon>
    </lineage>
</organism>
<evidence type="ECO:0000256" key="1">
    <source>
        <dbReference type="ARBA" id="ARBA00000822"/>
    </source>
</evidence>
<dbReference type="SUPFAM" id="SSF54556">
    <property type="entry name" value="Chitinase insertion domain"/>
    <property type="match status" value="1"/>
</dbReference>
<name>A0A4U0XME3_9PEZI</name>
<dbReference type="GO" id="GO:0000272">
    <property type="term" value="P:polysaccharide catabolic process"/>
    <property type="evidence" value="ECO:0007669"/>
    <property type="project" value="UniProtKB-KW"/>
</dbReference>
<dbReference type="PANTHER" id="PTHR11177:SF228">
    <property type="entry name" value="CHITINASE"/>
    <property type="match status" value="1"/>
</dbReference>
<comment type="catalytic activity">
    <reaction evidence="1">
        <text>Random endo-hydrolysis of N-acetyl-beta-D-glucosaminide (1-&gt;4)-beta-linkages in chitin and chitodextrins.</text>
        <dbReference type="EC" id="3.2.1.14"/>
    </reaction>
</comment>
<evidence type="ECO:0000256" key="6">
    <source>
        <dbReference type="ARBA" id="ARBA00023277"/>
    </source>
</evidence>
<dbReference type="InterPro" id="IPR001223">
    <property type="entry name" value="Glyco_hydro18_cat"/>
</dbReference>
<evidence type="ECO:0000256" key="5">
    <source>
        <dbReference type="ARBA" id="ARBA00023024"/>
    </source>
</evidence>
<dbReference type="InterPro" id="IPR050314">
    <property type="entry name" value="Glycosyl_Hydrlase_18"/>
</dbReference>
<accession>A0A4U0XME3</accession>
<proteinExistence type="inferred from homology"/>
<dbReference type="Proteomes" id="UP000308768">
    <property type="component" value="Unassembled WGS sequence"/>
</dbReference>
<evidence type="ECO:0000259" key="10">
    <source>
        <dbReference type="PROSITE" id="PS51910"/>
    </source>
</evidence>
<comment type="caution">
    <text evidence="11">The sequence shown here is derived from an EMBL/GenBank/DDBJ whole genome shotgun (WGS) entry which is preliminary data.</text>
</comment>
<dbReference type="PROSITE" id="PS51910">
    <property type="entry name" value="GH18_2"/>
    <property type="match status" value="1"/>
</dbReference>
<dbReference type="EC" id="3.2.1.14" evidence="3"/>
<protein>
    <recommendedName>
        <fullName evidence="3">chitinase</fullName>
        <ecNumber evidence="3">3.2.1.14</ecNumber>
    </recommendedName>
</protein>
<evidence type="ECO:0000256" key="7">
    <source>
        <dbReference type="ARBA" id="ARBA00023295"/>
    </source>
</evidence>
<dbReference type="InterPro" id="IPR017853">
    <property type="entry name" value="GH"/>
</dbReference>
<dbReference type="PANTHER" id="PTHR11177">
    <property type="entry name" value="CHITINASE"/>
    <property type="match status" value="1"/>
</dbReference>
<dbReference type="InterPro" id="IPR029070">
    <property type="entry name" value="Chitinase_insertion_sf"/>
</dbReference>
<evidence type="ECO:0000256" key="9">
    <source>
        <dbReference type="RuleBase" id="RU000489"/>
    </source>
</evidence>
<sequence length="721" mass="78376">MPRQSLKPDGTVYLSDEWADAQIDVDGTKGCLRSFAALKEQRRQLKTILSVGGGGHSENFAAVARDPALRHAFANTARDLCLGYGLDGIDIDWEHPSDPRQGEDYISLLVALRTALPAPRFTITSALPAGAWALQHIPLARACQHLDMINLMAYDFSGPWTPHAGHHAQLRSPARPHSDAACLSCHAAVEYLLAHGVPSRKILLGVPCYGRSFLGCQRPGQACSAHAGEEGTFEYRDLPRPGSTTYVDDETGAAYCVGEDGGFVSYDNATTVGMKARFLAATEDLDYSPCYDGLLCARLELPMDYWNESTSRKIGLAVARRPAKVPVTDPRYAGALMINPGGPGGSGIDTIRGAGSVLQDVLDTFEDPSDVPTNDSNARYYDILSFDPRGAPWMLRVLAEGNIGSSDAAQGRLWSMSHALGATCSAKPDAHDDIKQHVSTASVARDMLELIEKHGQWREAEASKLCRQSTKFGRGSRISSVQGRKVRESLQHKPGQEKLQYWGFSYGTYLGSTFASMFPDRIERMILDGVVNAPNYLQALWSDNLIDTEKALQSFYHHCASAGPSTCALASRGSTSADIEKRVHDILVGLFHNPLPVNGTTPEVITYSDTKNLIFSGLYTPIRSFPVVADLLAGLGRDDGTEFAKLLAQSHQFHCSDSPDRSGRTDSTSTVNYAGLAIACGDGDAQDFLTYSLFDKHRLELESMSPHFGAIWSAISTKNMY</sequence>
<evidence type="ECO:0000256" key="2">
    <source>
        <dbReference type="ARBA" id="ARBA00008682"/>
    </source>
</evidence>
<keyword evidence="7 9" id="KW-0326">Glycosidase</keyword>
<keyword evidence="4 9" id="KW-0378">Hydrolase</keyword>
<keyword evidence="12" id="KW-1185">Reference proteome</keyword>
<keyword evidence="8" id="KW-0624">Polysaccharide degradation</keyword>
<dbReference type="STRING" id="331657.A0A4U0XME3"/>
<dbReference type="PROSITE" id="PS01095">
    <property type="entry name" value="GH18_1"/>
    <property type="match status" value="1"/>
</dbReference>
<evidence type="ECO:0000313" key="12">
    <source>
        <dbReference type="Proteomes" id="UP000308768"/>
    </source>
</evidence>
<dbReference type="SUPFAM" id="SSF51445">
    <property type="entry name" value="(Trans)glycosidases"/>
    <property type="match status" value="1"/>
</dbReference>
<dbReference type="EMBL" id="NAJN01000140">
    <property type="protein sequence ID" value="TKA78482.1"/>
    <property type="molecule type" value="Genomic_DNA"/>
</dbReference>
<dbReference type="GO" id="GO:0008061">
    <property type="term" value="F:chitin binding"/>
    <property type="evidence" value="ECO:0007669"/>
    <property type="project" value="InterPro"/>
</dbReference>
<dbReference type="InterPro" id="IPR029058">
    <property type="entry name" value="AB_hydrolase_fold"/>
</dbReference>
<dbReference type="SUPFAM" id="SSF53474">
    <property type="entry name" value="alpha/beta-Hydrolases"/>
    <property type="match status" value="1"/>
</dbReference>
<dbReference type="Gene3D" id="3.10.50.10">
    <property type="match status" value="1"/>
</dbReference>
<gene>
    <name evidence="11" type="ORF">B0A49_01472</name>
</gene>
<feature type="domain" description="GH18" evidence="10">
    <location>
        <begin position="1"/>
        <end position="316"/>
    </location>
</feature>
<evidence type="ECO:0000256" key="3">
    <source>
        <dbReference type="ARBA" id="ARBA00012729"/>
    </source>
</evidence>
<dbReference type="SMART" id="SM00636">
    <property type="entry name" value="Glyco_18"/>
    <property type="match status" value="1"/>
</dbReference>
<evidence type="ECO:0000313" key="11">
    <source>
        <dbReference type="EMBL" id="TKA78482.1"/>
    </source>
</evidence>
<evidence type="ECO:0000256" key="4">
    <source>
        <dbReference type="ARBA" id="ARBA00022801"/>
    </source>
</evidence>
<dbReference type="Pfam" id="PF00704">
    <property type="entry name" value="Glyco_hydro_18"/>
    <property type="match status" value="1"/>
</dbReference>
<keyword evidence="6" id="KW-0119">Carbohydrate metabolism</keyword>
<dbReference type="AlphaFoldDB" id="A0A4U0XME3"/>
<reference evidence="11 12" key="1">
    <citation type="submission" date="2017-03" db="EMBL/GenBank/DDBJ databases">
        <title>Genomes of endolithic fungi from Antarctica.</title>
        <authorList>
            <person name="Coleine C."/>
            <person name="Masonjones S."/>
            <person name="Stajich J.E."/>
        </authorList>
    </citation>
    <scope>NUCLEOTIDE SEQUENCE [LARGE SCALE GENOMIC DNA]</scope>
    <source>
        <strain evidence="11 12">CCFEE 5187</strain>
    </source>
</reference>
<dbReference type="InterPro" id="IPR001579">
    <property type="entry name" value="Glyco_hydro_18_chit_AS"/>
</dbReference>
<evidence type="ECO:0000256" key="8">
    <source>
        <dbReference type="ARBA" id="ARBA00023326"/>
    </source>
</evidence>
<dbReference type="GO" id="GO:0005576">
    <property type="term" value="C:extracellular region"/>
    <property type="evidence" value="ECO:0007669"/>
    <property type="project" value="TreeGrafter"/>
</dbReference>
<dbReference type="Gene3D" id="3.40.50.1820">
    <property type="entry name" value="alpha/beta hydrolase"/>
    <property type="match status" value="1"/>
</dbReference>
<dbReference type="OrthoDB" id="425534at2759"/>
<dbReference type="InterPro" id="IPR011583">
    <property type="entry name" value="Chitinase_II/V-like_cat"/>
</dbReference>
<dbReference type="GO" id="GO:0006032">
    <property type="term" value="P:chitin catabolic process"/>
    <property type="evidence" value="ECO:0007669"/>
    <property type="project" value="UniProtKB-KW"/>
</dbReference>
<dbReference type="Gene3D" id="3.20.20.80">
    <property type="entry name" value="Glycosidases"/>
    <property type="match status" value="1"/>
</dbReference>
<keyword evidence="5" id="KW-0146">Chitin degradation</keyword>
<dbReference type="GO" id="GO:0008843">
    <property type="term" value="F:endochitinase activity"/>
    <property type="evidence" value="ECO:0007669"/>
    <property type="project" value="UniProtKB-EC"/>
</dbReference>
<comment type="similarity">
    <text evidence="2">Belongs to the glycosyl hydrolase 18 family. Chitinase class V subfamily.</text>
</comment>